<dbReference type="EMBL" id="JAHQIW010004119">
    <property type="protein sequence ID" value="KAJ1361125.1"/>
    <property type="molecule type" value="Genomic_DNA"/>
</dbReference>
<accession>A0AAD5MM88</accession>
<sequence length="57" mass="6766">MPMQEDSTQPATKAKTTMRQTTVVDNRLELSPLKKAKRVQPWVDHFIRRADDRREEQ</sequence>
<proteinExistence type="predicted"/>
<dbReference type="Proteomes" id="UP001196413">
    <property type="component" value="Unassembled WGS sequence"/>
</dbReference>
<name>A0AAD5MM88_PARTN</name>
<dbReference type="AlphaFoldDB" id="A0AAD5MM88"/>
<keyword evidence="3" id="KW-1185">Reference proteome</keyword>
<organism evidence="2 3">
    <name type="scientific">Parelaphostrongylus tenuis</name>
    <name type="common">Meningeal worm</name>
    <dbReference type="NCBI Taxonomy" id="148309"/>
    <lineage>
        <taxon>Eukaryota</taxon>
        <taxon>Metazoa</taxon>
        <taxon>Ecdysozoa</taxon>
        <taxon>Nematoda</taxon>
        <taxon>Chromadorea</taxon>
        <taxon>Rhabditida</taxon>
        <taxon>Rhabditina</taxon>
        <taxon>Rhabditomorpha</taxon>
        <taxon>Strongyloidea</taxon>
        <taxon>Metastrongylidae</taxon>
        <taxon>Parelaphostrongylus</taxon>
    </lineage>
</organism>
<protein>
    <submittedName>
        <fullName evidence="2">Uncharacterized protein</fullName>
    </submittedName>
</protein>
<evidence type="ECO:0000313" key="2">
    <source>
        <dbReference type="EMBL" id="KAJ1361125.1"/>
    </source>
</evidence>
<reference evidence="2" key="1">
    <citation type="submission" date="2021-06" db="EMBL/GenBank/DDBJ databases">
        <title>Parelaphostrongylus tenuis whole genome reference sequence.</title>
        <authorList>
            <person name="Garwood T.J."/>
            <person name="Larsen P.A."/>
            <person name="Fountain-Jones N.M."/>
            <person name="Garbe J.R."/>
            <person name="Macchietto M.G."/>
            <person name="Kania S.A."/>
            <person name="Gerhold R.W."/>
            <person name="Richards J.E."/>
            <person name="Wolf T.M."/>
        </authorList>
    </citation>
    <scope>NUCLEOTIDE SEQUENCE</scope>
    <source>
        <strain evidence="2">MNPRO001-30</strain>
        <tissue evidence="2">Meninges</tissue>
    </source>
</reference>
<feature type="region of interest" description="Disordered" evidence="1">
    <location>
        <begin position="1"/>
        <end position="20"/>
    </location>
</feature>
<evidence type="ECO:0000256" key="1">
    <source>
        <dbReference type="SAM" id="MobiDB-lite"/>
    </source>
</evidence>
<comment type="caution">
    <text evidence="2">The sequence shown here is derived from an EMBL/GenBank/DDBJ whole genome shotgun (WGS) entry which is preliminary data.</text>
</comment>
<gene>
    <name evidence="2" type="ORF">KIN20_020309</name>
</gene>
<evidence type="ECO:0000313" key="3">
    <source>
        <dbReference type="Proteomes" id="UP001196413"/>
    </source>
</evidence>